<reference evidence="2" key="1">
    <citation type="submission" date="2019-04" db="EMBL/GenBank/DDBJ databases">
        <title>Evolution of Biomass-Degrading Anaerobic Consortia Revealed by Metagenomics.</title>
        <authorList>
            <person name="Peng X."/>
        </authorList>
    </citation>
    <scope>NUCLEOTIDE SEQUENCE</scope>
    <source>
        <strain evidence="2">SIG66</strain>
    </source>
</reference>
<dbReference type="EMBL" id="SUVG01000001">
    <property type="protein sequence ID" value="MBE6420716.1"/>
    <property type="molecule type" value="Genomic_DNA"/>
</dbReference>
<accession>A0A928HFK3</accession>
<dbReference type="Proteomes" id="UP000725649">
    <property type="component" value="Unassembled WGS sequence"/>
</dbReference>
<evidence type="ECO:0000256" key="1">
    <source>
        <dbReference type="SAM" id="SignalP"/>
    </source>
</evidence>
<keyword evidence="1" id="KW-0732">Signal</keyword>
<gene>
    <name evidence="2" type="ORF">E7027_01000</name>
</gene>
<organism evidence="2 3">
    <name type="scientific">Candidatus Avelusimicrobium gallicola</name>
    <dbReference type="NCBI Taxonomy" id="2562704"/>
    <lineage>
        <taxon>Bacteria</taxon>
        <taxon>Pseudomonadati</taxon>
        <taxon>Elusimicrobiota</taxon>
        <taxon>Elusimicrobia</taxon>
        <taxon>Elusimicrobiales</taxon>
        <taxon>Elusimicrobiaceae</taxon>
        <taxon>Candidatus Avelusimicrobium</taxon>
    </lineage>
</organism>
<proteinExistence type="predicted"/>
<feature type="signal peptide" evidence="1">
    <location>
        <begin position="1"/>
        <end position="17"/>
    </location>
</feature>
<evidence type="ECO:0000313" key="2">
    <source>
        <dbReference type="EMBL" id="MBE6420716.1"/>
    </source>
</evidence>
<evidence type="ECO:0000313" key="3">
    <source>
        <dbReference type="Proteomes" id="UP000725649"/>
    </source>
</evidence>
<dbReference type="AlphaFoldDB" id="A0A928HFK3"/>
<comment type="caution">
    <text evidence="2">The sequence shown here is derived from an EMBL/GenBank/DDBJ whole genome shotgun (WGS) entry which is preliminary data.</text>
</comment>
<dbReference type="PROSITE" id="PS51257">
    <property type="entry name" value="PROKAR_LIPOPROTEIN"/>
    <property type="match status" value="1"/>
</dbReference>
<name>A0A928HFK3_9BACT</name>
<feature type="chain" id="PRO_5037275841" description="Lipoprotein" evidence="1">
    <location>
        <begin position="18"/>
        <end position="311"/>
    </location>
</feature>
<evidence type="ECO:0008006" key="4">
    <source>
        <dbReference type="Google" id="ProtNLM"/>
    </source>
</evidence>
<protein>
    <recommendedName>
        <fullName evidence="4">Lipoprotein</fullName>
    </recommendedName>
</protein>
<sequence>MKKIFLLVCALGLCACAGMNKNTVSYKTNQYNSAKYYVVAGEGMTETEASQNALDNMRREIMQNAPDAEAQGVLTDLMANAEVDKVWRDKDSGSKHYYALAVLSREKAQRVLEPVLKQLDGMLAGLAAQFTNPADPMADLKIAYRMQPLVARRLAVDEAYQFLSATRQPFSPETFLPYKDVLKEKMAAVLVAVEVEGMASEVMVTYVVDALNQMGLGVVDETDPDKLLVVKIQTEVDGYHSKKVEGLIWVSSSAAVSLQEAQKGVTFARFNVYERAGTSRAEDSLRRSMQSVGEQSAEQIVRRMEAYLKNR</sequence>